<keyword evidence="1" id="KW-0732">Signal</keyword>
<keyword evidence="3" id="KW-1185">Reference proteome</keyword>
<accession>A0A6A6P5C8</accession>
<gene>
    <name evidence="2" type="ORF">BDY21DRAFT_339750</name>
</gene>
<evidence type="ECO:0000256" key="1">
    <source>
        <dbReference type="SAM" id="SignalP"/>
    </source>
</evidence>
<evidence type="ECO:0000313" key="3">
    <source>
        <dbReference type="Proteomes" id="UP000799766"/>
    </source>
</evidence>
<feature type="signal peptide" evidence="1">
    <location>
        <begin position="1"/>
        <end position="19"/>
    </location>
</feature>
<feature type="chain" id="PRO_5025614741" evidence="1">
    <location>
        <begin position="20"/>
        <end position="112"/>
    </location>
</feature>
<sequence>MAGCGSIFLRLSAGVAVYGALVRGSDRLTETRARAWTYRRGGAGKAALEDLLLERDHFDGCVSGNAANACEFLGFGRLGFENEMSCSASCELFGCAEGKLSRRAGDGGGGGG</sequence>
<name>A0A6A6P5C8_9PEZI</name>
<dbReference type="Proteomes" id="UP000799766">
    <property type="component" value="Unassembled WGS sequence"/>
</dbReference>
<protein>
    <submittedName>
        <fullName evidence="2">Uncharacterized protein</fullName>
    </submittedName>
</protein>
<dbReference type="AlphaFoldDB" id="A0A6A6P5C8"/>
<evidence type="ECO:0000313" key="2">
    <source>
        <dbReference type="EMBL" id="KAF2459099.1"/>
    </source>
</evidence>
<organism evidence="2 3">
    <name type="scientific">Lineolata rhizophorae</name>
    <dbReference type="NCBI Taxonomy" id="578093"/>
    <lineage>
        <taxon>Eukaryota</taxon>
        <taxon>Fungi</taxon>
        <taxon>Dikarya</taxon>
        <taxon>Ascomycota</taxon>
        <taxon>Pezizomycotina</taxon>
        <taxon>Dothideomycetes</taxon>
        <taxon>Dothideomycetes incertae sedis</taxon>
        <taxon>Lineolatales</taxon>
        <taxon>Lineolataceae</taxon>
        <taxon>Lineolata</taxon>
    </lineage>
</organism>
<reference evidence="2" key="1">
    <citation type="journal article" date="2020" name="Stud. Mycol.">
        <title>101 Dothideomycetes genomes: a test case for predicting lifestyles and emergence of pathogens.</title>
        <authorList>
            <person name="Haridas S."/>
            <person name="Albert R."/>
            <person name="Binder M."/>
            <person name="Bloem J."/>
            <person name="Labutti K."/>
            <person name="Salamov A."/>
            <person name="Andreopoulos B."/>
            <person name="Baker S."/>
            <person name="Barry K."/>
            <person name="Bills G."/>
            <person name="Bluhm B."/>
            <person name="Cannon C."/>
            <person name="Castanera R."/>
            <person name="Culley D."/>
            <person name="Daum C."/>
            <person name="Ezra D."/>
            <person name="Gonzalez J."/>
            <person name="Henrissat B."/>
            <person name="Kuo A."/>
            <person name="Liang C."/>
            <person name="Lipzen A."/>
            <person name="Lutzoni F."/>
            <person name="Magnuson J."/>
            <person name="Mondo S."/>
            <person name="Nolan M."/>
            <person name="Ohm R."/>
            <person name="Pangilinan J."/>
            <person name="Park H.-J."/>
            <person name="Ramirez L."/>
            <person name="Alfaro M."/>
            <person name="Sun H."/>
            <person name="Tritt A."/>
            <person name="Yoshinaga Y."/>
            <person name="Zwiers L.-H."/>
            <person name="Turgeon B."/>
            <person name="Goodwin S."/>
            <person name="Spatafora J."/>
            <person name="Crous P."/>
            <person name="Grigoriev I."/>
        </authorList>
    </citation>
    <scope>NUCLEOTIDE SEQUENCE</scope>
    <source>
        <strain evidence="2">ATCC 16933</strain>
    </source>
</reference>
<dbReference type="EMBL" id="MU001676">
    <property type="protein sequence ID" value="KAF2459099.1"/>
    <property type="molecule type" value="Genomic_DNA"/>
</dbReference>
<proteinExistence type="predicted"/>